<comment type="catalytic activity">
    <reaction evidence="1 5">
        <text>uridine(55) in tRNA = pseudouridine(55) in tRNA</text>
        <dbReference type="Rhea" id="RHEA:42532"/>
        <dbReference type="Rhea" id="RHEA-COMP:10101"/>
        <dbReference type="Rhea" id="RHEA-COMP:10102"/>
        <dbReference type="ChEBI" id="CHEBI:65314"/>
        <dbReference type="ChEBI" id="CHEBI:65315"/>
        <dbReference type="EC" id="5.4.99.25"/>
    </reaction>
</comment>
<organism evidence="8 9">
    <name type="scientific">Candidatus Kinetoplastidibacterium desouzai TCC079E</name>
    <dbReference type="NCBI Taxonomy" id="1208919"/>
    <lineage>
        <taxon>Bacteria</taxon>
        <taxon>Pseudomonadati</taxon>
        <taxon>Pseudomonadota</taxon>
        <taxon>Betaproteobacteria</taxon>
        <taxon>Candidatus Kinetoplastidibacterium</taxon>
    </lineage>
</organism>
<dbReference type="PATRIC" id="fig|1208919.3.peg.397"/>
<evidence type="ECO:0000256" key="4">
    <source>
        <dbReference type="ARBA" id="ARBA00023235"/>
    </source>
</evidence>
<dbReference type="HAMAP" id="MF_01080">
    <property type="entry name" value="TruB_bact"/>
    <property type="match status" value="1"/>
</dbReference>
<name>M1M3Z6_9PROT</name>
<dbReference type="GO" id="GO:1990481">
    <property type="term" value="P:mRNA pseudouridine synthesis"/>
    <property type="evidence" value="ECO:0007669"/>
    <property type="project" value="TreeGrafter"/>
</dbReference>
<sequence>MPKKVFSDIDGLLLLDKPLGLSSNAALQKVRHLIKASKAGHAGTLDPFATGLLVCCIGKSTKSSSIFMEFPKSYIATIKFGEETDTGDLTGNIVFKSEKQIPIVEDDLIEVLNSFVGEIYQVPPMYSALKHNGVPLYKYARDGININREARKINIYSIKLLYIRGDCAGIEVFCSKGTYIRTLAEDIGRALKSFAHLVQLRRISVGPLFVNQAYTLDVLGSMDKPVDAVLDNIFLNHIKNKDSI</sequence>
<dbReference type="HOGENOM" id="CLU_032087_2_0_4"/>
<dbReference type="STRING" id="1208919.CDSE_0676"/>
<evidence type="ECO:0000259" key="6">
    <source>
        <dbReference type="Pfam" id="PF01509"/>
    </source>
</evidence>
<evidence type="ECO:0000313" key="9">
    <source>
        <dbReference type="Proteomes" id="UP000011547"/>
    </source>
</evidence>
<dbReference type="SUPFAM" id="SSF55120">
    <property type="entry name" value="Pseudouridine synthase"/>
    <property type="match status" value="1"/>
</dbReference>
<gene>
    <name evidence="5" type="primary">truB</name>
    <name evidence="8" type="ORF">CDSE_0676</name>
</gene>
<dbReference type="InterPro" id="IPR020103">
    <property type="entry name" value="PsdUridine_synth_cat_dom_sf"/>
</dbReference>
<dbReference type="GO" id="GO:0160148">
    <property type="term" value="F:tRNA pseudouridine(55) synthase activity"/>
    <property type="evidence" value="ECO:0007669"/>
    <property type="project" value="UniProtKB-EC"/>
</dbReference>
<evidence type="ECO:0000313" key="8">
    <source>
        <dbReference type="EMBL" id="AGF46960.1"/>
    </source>
</evidence>
<dbReference type="OrthoDB" id="9802309at2"/>
<protein>
    <recommendedName>
        <fullName evidence="5">tRNA pseudouridine synthase B</fullName>
        <ecNumber evidence="5">5.4.99.25</ecNumber>
    </recommendedName>
    <alternativeName>
        <fullName evidence="5">tRNA pseudouridine(55) synthase</fullName>
        <shortName evidence="5">Psi55 synthase</shortName>
    </alternativeName>
    <alternativeName>
        <fullName evidence="5">tRNA pseudouridylate synthase</fullName>
    </alternativeName>
    <alternativeName>
        <fullName evidence="5">tRNA-uridine isomerase</fullName>
    </alternativeName>
</protein>
<dbReference type="eggNOG" id="COG0130">
    <property type="taxonomic scope" value="Bacteria"/>
</dbReference>
<evidence type="ECO:0000259" key="7">
    <source>
        <dbReference type="Pfam" id="PF16198"/>
    </source>
</evidence>
<comment type="function">
    <text evidence="5">Responsible for synthesis of pseudouridine from uracil-55 in the psi GC loop of transfer RNAs.</text>
</comment>
<dbReference type="EC" id="5.4.99.25" evidence="5"/>
<feature type="domain" description="tRNA pseudouridylate synthase B C-terminal" evidence="7">
    <location>
        <begin position="181"/>
        <end position="221"/>
    </location>
</feature>
<dbReference type="InterPro" id="IPR032819">
    <property type="entry name" value="TruB_C"/>
</dbReference>
<dbReference type="Proteomes" id="UP000011547">
    <property type="component" value="Chromosome"/>
</dbReference>
<dbReference type="InterPro" id="IPR002501">
    <property type="entry name" value="PsdUridine_synth_N"/>
</dbReference>
<dbReference type="GO" id="GO:0003723">
    <property type="term" value="F:RNA binding"/>
    <property type="evidence" value="ECO:0007669"/>
    <property type="project" value="InterPro"/>
</dbReference>
<dbReference type="AlphaFoldDB" id="M1M3Z6"/>
<feature type="domain" description="Pseudouridine synthase II N-terminal" evidence="6">
    <location>
        <begin position="31"/>
        <end position="180"/>
    </location>
</feature>
<dbReference type="EMBL" id="CP003803">
    <property type="protein sequence ID" value="AGF46960.1"/>
    <property type="molecule type" value="Genomic_DNA"/>
</dbReference>
<dbReference type="GO" id="GO:0031119">
    <property type="term" value="P:tRNA pseudouridine synthesis"/>
    <property type="evidence" value="ECO:0007669"/>
    <property type="project" value="UniProtKB-UniRule"/>
</dbReference>
<proteinExistence type="inferred from homology"/>
<dbReference type="InterPro" id="IPR014780">
    <property type="entry name" value="tRNA_psdUridine_synth_TruB"/>
</dbReference>
<dbReference type="Pfam" id="PF01509">
    <property type="entry name" value="TruB_N"/>
    <property type="match status" value="1"/>
</dbReference>
<evidence type="ECO:0000256" key="3">
    <source>
        <dbReference type="ARBA" id="ARBA00022694"/>
    </source>
</evidence>
<keyword evidence="4 5" id="KW-0413">Isomerase</keyword>
<evidence type="ECO:0000256" key="2">
    <source>
        <dbReference type="ARBA" id="ARBA00005642"/>
    </source>
</evidence>
<reference evidence="8 9" key="1">
    <citation type="journal article" date="2013" name="Genome Biol. Evol.">
        <title>Genome evolution and phylogenomic analysis of candidatus kinetoplastibacterium, the betaproteobacterial endosymbionts of strigomonas and angomonas.</title>
        <authorList>
            <person name="Alves J.M."/>
            <person name="Serrano M.G."/>
            <person name="Maia da Silva F."/>
            <person name="Voegtly L.J."/>
            <person name="Matveyev A.V."/>
            <person name="Teixeira M.M."/>
            <person name="Camargo E.P."/>
            <person name="Buck G.A."/>
        </authorList>
    </citation>
    <scope>NUCLEOTIDE SEQUENCE [LARGE SCALE GENOMIC DNA]</scope>
    <source>
        <strain evidence="8 9">TCC079E</strain>
    </source>
</reference>
<dbReference type="CDD" id="cd02573">
    <property type="entry name" value="PseudoU_synth_EcTruB"/>
    <property type="match status" value="1"/>
</dbReference>
<dbReference type="Gene3D" id="3.30.2350.10">
    <property type="entry name" value="Pseudouridine synthase"/>
    <property type="match status" value="1"/>
</dbReference>
<evidence type="ECO:0000256" key="1">
    <source>
        <dbReference type="ARBA" id="ARBA00000385"/>
    </source>
</evidence>
<dbReference type="RefSeq" id="WP_015396371.1">
    <property type="nucleotide sequence ID" value="NC_020294.1"/>
</dbReference>
<dbReference type="NCBIfam" id="TIGR00431">
    <property type="entry name" value="TruB"/>
    <property type="match status" value="1"/>
</dbReference>
<dbReference type="PANTHER" id="PTHR13767:SF2">
    <property type="entry name" value="PSEUDOURIDYLATE SYNTHASE TRUB1"/>
    <property type="match status" value="1"/>
</dbReference>
<dbReference type="KEGG" id="kde:CDSE_0676"/>
<evidence type="ECO:0000256" key="5">
    <source>
        <dbReference type="HAMAP-Rule" id="MF_01080"/>
    </source>
</evidence>
<keyword evidence="3 5" id="KW-0819">tRNA processing</keyword>
<comment type="similarity">
    <text evidence="2 5">Belongs to the pseudouridine synthase TruB family. Type 1 subfamily.</text>
</comment>
<accession>M1M3Z6</accession>
<dbReference type="PANTHER" id="PTHR13767">
    <property type="entry name" value="TRNA-PSEUDOURIDINE SYNTHASE"/>
    <property type="match status" value="1"/>
</dbReference>
<dbReference type="Pfam" id="PF16198">
    <property type="entry name" value="TruB_C_2"/>
    <property type="match status" value="1"/>
</dbReference>
<feature type="active site" description="Nucleophile" evidence="5">
    <location>
        <position position="46"/>
    </location>
</feature>
<keyword evidence="9" id="KW-1185">Reference proteome</keyword>